<dbReference type="EMBL" id="MNCJ02000328">
    <property type="protein sequence ID" value="KAF5772907.1"/>
    <property type="molecule type" value="Genomic_DNA"/>
</dbReference>
<protein>
    <recommendedName>
        <fullName evidence="1">DUF7138 domain-containing protein</fullName>
    </recommendedName>
</protein>
<dbReference type="InterPro" id="IPR055562">
    <property type="entry name" value="DUF7138"/>
</dbReference>
<name>A0A251SQI8_HELAN</name>
<evidence type="ECO:0000259" key="1">
    <source>
        <dbReference type="Pfam" id="PF23596"/>
    </source>
</evidence>
<evidence type="ECO:0000313" key="2">
    <source>
        <dbReference type="EMBL" id="KAF5772907.1"/>
    </source>
</evidence>
<dbReference type="PANTHER" id="PTHR36351">
    <property type="entry name" value="EMBRYO SAC DEVELOPMENT ARREST 12"/>
    <property type="match status" value="1"/>
</dbReference>
<dbReference type="EMBL" id="CM007902">
    <property type="protein sequence ID" value="OTG01105.1"/>
    <property type="molecule type" value="Genomic_DNA"/>
</dbReference>
<organism evidence="3 4">
    <name type="scientific">Helianthus annuus</name>
    <name type="common">Common sunflower</name>
    <dbReference type="NCBI Taxonomy" id="4232"/>
    <lineage>
        <taxon>Eukaryota</taxon>
        <taxon>Viridiplantae</taxon>
        <taxon>Streptophyta</taxon>
        <taxon>Embryophyta</taxon>
        <taxon>Tracheophyta</taxon>
        <taxon>Spermatophyta</taxon>
        <taxon>Magnoliopsida</taxon>
        <taxon>eudicotyledons</taxon>
        <taxon>Gunneridae</taxon>
        <taxon>Pentapetalae</taxon>
        <taxon>asterids</taxon>
        <taxon>campanulids</taxon>
        <taxon>Asterales</taxon>
        <taxon>Asteraceae</taxon>
        <taxon>Asteroideae</taxon>
        <taxon>Heliantheae alliance</taxon>
        <taxon>Heliantheae</taxon>
        <taxon>Helianthus</taxon>
    </lineage>
</organism>
<dbReference type="OMA" id="FHHCKND"/>
<reference evidence="3" key="2">
    <citation type="submission" date="2017-02" db="EMBL/GenBank/DDBJ databases">
        <title>Sunflower complete genome.</title>
        <authorList>
            <person name="Langlade N."/>
            <person name="Munos S."/>
        </authorList>
    </citation>
    <scope>NUCLEOTIDE SEQUENCE [LARGE SCALE GENOMIC DNA]</scope>
    <source>
        <tissue evidence="3">Leaves</tissue>
    </source>
</reference>
<dbReference type="AlphaFoldDB" id="A0A251SQI8"/>
<sequence length="240" mass="28282">MKQVDIPVEFPVVLYNGERQISVGNIEIHPTIDFQKFRTMLKQMIGISYNNLTTYLVESRRSDNVQPERRKILITSKVDFLVLIREKNAYFLVVLKRSRRDRRRKTNNRNCVELSPADLFDYRYDHHDVTTTQVSESGKVEFWLHELQMQRENHMNYLMMHNVDDDDCANFPSVTEAYQTVERSITEEYSMVERSENRALCEECAQADKEGLKPQFHLCVYDDVVEGFFRSPAGPVCRPE</sequence>
<reference evidence="2 4" key="1">
    <citation type="journal article" date="2017" name="Nature">
        <title>The sunflower genome provides insights into oil metabolism, flowering and Asterid evolution.</title>
        <authorList>
            <person name="Badouin H."/>
            <person name="Gouzy J."/>
            <person name="Grassa C.J."/>
            <person name="Murat F."/>
            <person name="Staton S.E."/>
            <person name="Cottret L."/>
            <person name="Lelandais-Briere C."/>
            <person name="Owens G.L."/>
            <person name="Carrere S."/>
            <person name="Mayjonade B."/>
            <person name="Legrand L."/>
            <person name="Gill N."/>
            <person name="Kane N.C."/>
            <person name="Bowers J.E."/>
            <person name="Hubner S."/>
            <person name="Bellec A."/>
            <person name="Berard A."/>
            <person name="Berges H."/>
            <person name="Blanchet N."/>
            <person name="Boniface M.C."/>
            <person name="Brunel D."/>
            <person name="Catrice O."/>
            <person name="Chaidir N."/>
            <person name="Claudel C."/>
            <person name="Donnadieu C."/>
            <person name="Faraut T."/>
            <person name="Fievet G."/>
            <person name="Helmstetter N."/>
            <person name="King M."/>
            <person name="Knapp S.J."/>
            <person name="Lai Z."/>
            <person name="Le Paslier M.C."/>
            <person name="Lippi Y."/>
            <person name="Lorenzon L."/>
            <person name="Mandel J.R."/>
            <person name="Marage G."/>
            <person name="Marchand G."/>
            <person name="Marquand E."/>
            <person name="Bret-Mestries E."/>
            <person name="Morien E."/>
            <person name="Nambeesan S."/>
            <person name="Nguyen T."/>
            <person name="Pegot-Espagnet P."/>
            <person name="Pouilly N."/>
            <person name="Raftis F."/>
            <person name="Sallet E."/>
            <person name="Schiex T."/>
            <person name="Thomas J."/>
            <person name="Vandecasteele C."/>
            <person name="Vares D."/>
            <person name="Vear F."/>
            <person name="Vautrin S."/>
            <person name="Crespi M."/>
            <person name="Mangin B."/>
            <person name="Burke J.M."/>
            <person name="Salse J."/>
            <person name="Munos S."/>
            <person name="Vincourt P."/>
            <person name="Rieseberg L.H."/>
            <person name="Langlade N.B."/>
        </authorList>
    </citation>
    <scope>NUCLEOTIDE SEQUENCE [LARGE SCALE GENOMIC DNA]</scope>
    <source>
        <strain evidence="4">cv. SF193</strain>
        <tissue evidence="2">Leaves</tissue>
    </source>
</reference>
<reference evidence="2" key="3">
    <citation type="submission" date="2020-06" db="EMBL/GenBank/DDBJ databases">
        <title>Helianthus annuus Genome sequencing and assembly Release 2.</title>
        <authorList>
            <person name="Gouzy J."/>
            <person name="Langlade N."/>
            <person name="Munos S."/>
        </authorList>
    </citation>
    <scope>NUCLEOTIDE SEQUENCE</scope>
    <source>
        <tissue evidence="2">Leaves</tissue>
    </source>
</reference>
<dbReference type="Pfam" id="PF23596">
    <property type="entry name" value="DUF7138"/>
    <property type="match status" value="1"/>
</dbReference>
<evidence type="ECO:0000313" key="4">
    <source>
        <dbReference type="Proteomes" id="UP000215914"/>
    </source>
</evidence>
<evidence type="ECO:0000313" key="3">
    <source>
        <dbReference type="EMBL" id="OTG01105.1"/>
    </source>
</evidence>
<proteinExistence type="predicted"/>
<dbReference type="InParanoid" id="A0A251SQI8"/>
<dbReference type="PANTHER" id="PTHR36351:SF1">
    <property type="entry name" value="EMBRYO SAC DEVELOPMENT ARREST 12"/>
    <property type="match status" value="1"/>
</dbReference>
<gene>
    <name evidence="3" type="ORF">HannXRQ_Chr13g0398381</name>
    <name evidence="2" type="ORF">HanXRQr2_Chr13g0582711</name>
</gene>
<accession>A0A251SQI8</accession>
<dbReference type="Gramene" id="mRNA:HanXRQr2_Chr13g0582711">
    <property type="protein sequence ID" value="CDS:HanXRQr2_Chr13g0582711.1"/>
    <property type="gene ID" value="HanXRQr2_Chr13g0582711"/>
</dbReference>
<keyword evidence="4" id="KW-1185">Reference proteome</keyword>
<feature type="domain" description="DUF7138" evidence="1">
    <location>
        <begin position="8"/>
        <end position="93"/>
    </location>
</feature>
<dbReference type="Proteomes" id="UP000215914">
    <property type="component" value="Chromosome 13"/>
</dbReference>